<dbReference type="InterPro" id="IPR018060">
    <property type="entry name" value="HTH_AraC"/>
</dbReference>
<keyword evidence="3" id="KW-0804">Transcription</keyword>
<comment type="caution">
    <text evidence="5">The sequence shown here is derived from an EMBL/GenBank/DDBJ whole genome shotgun (WGS) entry which is preliminary data.</text>
</comment>
<name>A0A644ZVB8_9ZZZZ</name>
<dbReference type="GO" id="GO:0043565">
    <property type="term" value="F:sequence-specific DNA binding"/>
    <property type="evidence" value="ECO:0007669"/>
    <property type="project" value="InterPro"/>
</dbReference>
<evidence type="ECO:0000256" key="3">
    <source>
        <dbReference type="ARBA" id="ARBA00023163"/>
    </source>
</evidence>
<evidence type="ECO:0000259" key="4">
    <source>
        <dbReference type="PROSITE" id="PS01124"/>
    </source>
</evidence>
<sequence length="294" mass="33950">MDAERMKRYISAHSPMIEKSQTRAEHCFFENISIVELTRDPDNSVPAFCHSHDDYEFIIPKTPIPFLYYDGAVYYGEAGYVYPVYSGKEHGSKYSMKDVSHINIVIDKEYFDEILKYKDADIDLFEQEFILTEELKLYIKAFNKEYKKDKNKDYLKMKYLTGLISAELAEGCISVSGVTLQEAAAYRKGIYSVADYINKNFNEDISVTDMARLSGLSESYFTRAFKKAIGCSPKRYLLKIRISKAKLLLENTDKLISEICLLCGFKKQNSFTTLFRTMNGISPNEYRKKVKADI</sequence>
<proteinExistence type="predicted"/>
<gene>
    <name evidence="5" type="primary">rhaS_64</name>
    <name evidence="5" type="ORF">SDC9_91335</name>
</gene>
<dbReference type="InterPro" id="IPR009057">
    <property type="entry name" value="Homeodomain-like_sf"/>
</dbReference>
<organism evidence="5">
    <name type="scientific">bioreactor metagenome</name>
    <dbReference type="NCBI Taxonomy" id="1076179"/>
    <lineage>
        <taxon>unclassified sequences</taxon>
        <taxon>metagenomes</taxon>
        <taxon>ecological metagenomes</taxon>
    </lineage>
</organism>
<keyword evidence="1" id="KW-0805">Transcription regulation</keyword>
<dbReference type="InterPro" id="IPR020449">
    <property type="entry name" value="Tscrpt_reg_AraC-type_HTH"/>
</dbReference>
<dbReference type="GO" id="GO:0003700">
    <property type="term" value="F:DNA-binding transcription factor activity"/>
    <property type="evidence" value="ECO:0007669"/>
    <property type="project" value="InterPro"/>
</dbReference>
<dbReference type="InterPro" id="IPR018062">
    <property type="entry name" value="HTH_AraC-typ_CS"/>
</dbReference>
<accession>A0A644ZVB8</accession>
<dbReference type="PANTHER" id="PTHR43280:SF34">
    <property type="entry name" value="ARAC-FAMILY TRANSCRIPTIONAL REGULATOR"/>
    <property type="match status" value="1"/>
</dbReference>
<dbReference type="PROSITE" id="PS01124">
    <property type="entry name" value="HTH_ARAC_FAMILY_2"/>
    <property type="match status" value="1"/>
</dbReference>
<dbReference type="AlphaFoldDB" id="A0A644ZVB8"/>
<reference evidence="5" key="1">
    <citation type="submission" date="2019-08" db="EMBL/GenBank/DDBJ databases">
        <authorList>
            <person name="Kucharzyk K."/>
            <person name="Murdoch R.W."/>
            <person name="Higgins S."/>
            <person name="Loffler F."/>
        </authorList>
    </citation>
    <scope>NUCLEOTIDE SEQUENCE</scope>
</reference>
<evidence type="ECO:0000313" key="5">
    <source>
        <dbReference type="EMBL" id="MPM44656.1"/>
    </source>
</evidence>
<dbReference type="PROSITE" id="PS00041">
    <property type="entry name" value="HTH_ARAC_FAMILY_1"/>
    <property type="match status" value="1"/>
</dbReference>
<dbReference type="Pfam" id="PF12833">
    <property type="entry name" value="HTH_18"/>
    <property type="match status" value="1"/>
</dbReference>
<dbReference type="SMART" id="SM00342">
    <property type="entry name" value="HTH_ARAC"/>
    <property type="match status" value="1"/>
</dbReference>
<dbReference type="Gene3D" id="1.10.10.60">
    <property type="entry name" value="Homeodomain-like"/>
    <property type="match status" value="2"/>
</dbReference>
<dbReference type="EMBL" id="VSSQ01010561">
    <property type="protein sequence ID" value="MPM44656.1"/>
    <property type="molecule type" value="Genomic_DNA"/>
</dbReference>
<dbReference type="PRINTS" id="PR00032">
    <property type="entry name" value="HTHARAC"/>
</dbReference>
<dbReference type="PANTHER" id="PTHR43280">
    <property type="entry name" value="ARAC-FAMILY TRANSCRIPTIONAL REGULATOR"/>
    <property type="match status" value="1"/>
</dbReference>
<feature type="domain" description="HTH araC/xylS-type" evidence="4">
    <location>
        <begin position="191"/>
        <end position="289"/>
    </location>
</feature>
<protein>
    <submittedName>
        <fullName evidence="5">HTH-type transcriptional activator RhaS</fullName>
    </submittedName>
</protein>
<evidence type="ECO:0000256" key="2">
    <source>
        <dbReference type="ARBA" id="ARBA00023125"/>
    </source>
</evidence>
<keyword evidence="2" id="KW-0238">DNA-binding</keyword>
<evidence type="ECO:0000256" key="1">
    <source>
        <dbReference type="ARBA" id="ARBA00023015"/>
    </source>
</evidence>
<dbReference type="SUPFAM" id="SSF46689">
    <property type="entry name" value="Homeodomain-like"/>
    <property type="match status" value="2"/>
</dbReference>